<feature type="repeat" description="ANK" evidence="3">
    <location>
        <begin position="205"/>
        <end position="237"/>
    </location>
</feature>
<keyword evidence="5" id="KW-1185">Reference proteome</keyword>
<name>A0A023BX41_9FLAO</name>
<evidence type="ECO:0000313" key="4">
    <source>
        <dbReference type="EMBL" id="EZH74223.1"/>
    </source>
</evidence>
<dbReference type="SMART" id="SM00248">
    <property type="entry name" value="ANK"/>
    <property type="match status" value="7"/>
</dbReference>
<feature type="repeat" description="ANK" evidence="3">
    <location>
        <begin position="99"/>
        <end position="131"/>
    </location>
</feature>
<protein>
    <submittedName>
        <fullName evidence="4">Uncharacterized protein</fullName>
    </submittedName>
</protein>
<feature type="repeat" description="ANK" evidence="3">
    <location>
        <begin position="132"/>
        <end position="164"/>
    </location>
</feature>
<dbReference type="PANTHER" id="PTHR24198">
    <property type="entry name" value="ANKYRIN REPEAT AND PROTEIN KINASE DOMAIN-CONTAINING PROTEIN"/>
    <property type="match status" value="1"/>
</dbReference>
<dbReference type="OrthoDB" id="5867542at2"/>
<dbReference type="SUPFAM" id="SSF48403">
    <property type="entry name" value="Ankyrin repeat"/>
    <property type="match status" value="1"/>
</dbReference>
<evidence type="ECO:0000256" key="1">
    <source>
        <dbReference type="ARBA" id="ARBA00022737"/>
    </source>
</evidence>
<dbReference type="Pfam" id="PF12796">
    <property type="entry name" value="Ank_2"/>
    <property type="match status" value="3"/>
</dbReference>
<reference evidence="4 5" key="1">
    <citation type="submission" date="2014-04" db="EMBL/GenBank/DDBJ databases">
        <title>Aquimarina sp. 22II-S11-z7 Genome Sequencing.</title>
        <authorList>
            <person name="Lai Q."/>
        </authorList>
    </citation>
    <scope>NUCLEOTIDE SEQUENCE [LARGE SCALE GENOMIC DNA]</scope>
    <source>
        <strain evidence="4 5">22II-S11-z7</strain>
    </source>
</reference>
<dbReference type="Gene3D" id="1.25.40.20">
    <property type="entry name" value="Ankyrin repeat-containing domain"/>
    <property type="match status" value="3"/>
</dbReference>
<evidence type="ECO:0000256" key="2">
    <source>
        <dbReference type="ARBA" id="ARBA00023043"/>
    </source>
</evidence>
<dbReference type="EMBL" id="AQRA01000004">
    <property type="protein sequence ID" value="EZH74223.1"/>
    <property type="molecule type" value="Genomic_DNA"/>
</dbReference>
<comment type="caution">
    <text evidence="4">The sequence shown here is derived from an EMBL/GenBank/DDBJ whole genome shotgun (WGS) entry which is preliminary data.</text>
</comment>
<proteinExistence type="predicted"/>
<keyword evidence="1" id="KW-0677">Repeat</keyword>
<dbReference type="eggNOG" id="COG0666">
    <property type="taxonomic scope" value="Bacteria"/>
</dbReference>
<evidence type="ECO:0000256" key="3">
    <source>
        <dbReference type="PROSITE-ProRule" id="PRU00023"/>
    </source>
</evidence>
<dbReference type="PROSITE" id="PS50297">
    <property type="entry name" value="ANK_REP_REGION"/>
    <property type="match status" value="2"/>
</dbReference>
<dbReference type="RefSeq" id="WP_034241809.1">
    <property type="nucleotide sequence ID" value="NZ_AQRA01000004.1"/>
</dbReference>
<dbReference type="PANTHER" id="PTHR24198:SF165">
    <property type="entry name" value="ANKYRIN REPEAT-CONTAINING PROTEIN-RELATED"/>
    <property type="match status" value="1"/>
</dbReference>
<gene>
    <name evidence="4" type="ORF">ATO12_15265</name>
</gene>
<dbReference type="Proteomes" id="UP000023541">
    <property type="component" value="Unassembled WGS sequence"/>
</dbReference>
<dbReference type="PROSITE" id="PS50088">
    <property type="entry name" value="ANK_REPEAT"/>
    <property type="match status" value="5"/>
</dbReference>
<dbReference type="InterPro" id="IPR002110">
    <property type="entry name" value="Ankyrin_rpt"/>
</dbReference>
<feature type="repeat" description="ANK" evidence="3">
    <location>
        <begin position="31"/>
        <end position="63"/>
    </location>
</feature>
<sequence length="327" mass="36262">MTAFNSLDISDINQIKEKIAQGIDINITDSYGETMLHKAAYYEKIDVVKLLVEEGININAANSNGATALIKASDRNEEISRYLIENGANVTNKEGKKHDGFSALHYAARKGLHNLVKLLLENGAKVDELSNYKSTPFNEAIRFNQIECADILLANGANIDNRYDSMYHNDIGSLHFAINGGYDYSKNLVKYLITNNADVMLKNGEGISVLHLAAQDQNNVLTIQLLNAAPNINAVDANGKTIMHHAAFNQNISVLKKVLKTKEIDLNIKDNDGHPPLYYAENEKNAALIIAAGAIYDESKKASELFMNLYSEYLNKEIIAKELMKIK</sequence>
<feature type="repeat" description="ANK" evidence="3">
    <location>
        <begin position="238"/>
        <end position="271"/>
    </location>
</feature>
<keyword evidence="2 3" id="KW-0040">ANK repeat</keyword>
<evidence type="ECO:0000313" key="5">
    <source>
        <dbReference type="Proteomes" id="UP000023541"/>
    </source>
</evidence>
<accession>A0A023BX41</accession>
<dbReference type="InterPro" id="IPR036770">
    <property type="entry name" value="Ankyrin_rpt-contain_sf"/>
</dbReference>
<organism evidence="4 5">
    <name type="scientific">Aquimarina atlantica</name>
    <dbReference type="NCBI Taxonomy" id="1317122"/>
    <lineage>
        <taxon>Bacteria</taxon>
        <taxon>Pseudomonadati</taxon>
        <taxon>Bacteroidota</taxon>
        <taxon>Flavobacteriia</taxon>
        <taxon>Flavobacteriales</taxon>
        <taxon>Flavobacteriaceae</taxon>
        <taxon>Aquimarina</taxon>
    </lineage>
</organism>
<dbReference type="STRING" id="1317122.ATO12_15265"/>
<dbReference type="AlphaFoldDB" id="A0A023BX41"/>